<accession>R0JAD8</accession>
<dbReference type="GO" id="GO:0045893">
    <property type="term" value="P:positive regulation of DNA-templated transcription"/>
    <property type="evidence" value="ECO:0007669"/>
    <property type="project" value="TreeGrafter"/>
</dbReference>
<evidence type="ECO:0000259" key="1">
    <source>
        <dbReference type="Pfam" id="PF15249"/>
    </source>
</evidence>
<dbReference type="InterPro" id="IPR015671">
    <property type="entry name" value="GSCR1_dom"/>
</dbReference>
<dbReference type="Proteomes" id="UP000296049">
    <property type="component" value="Unassembled WGS sequence"/>
</dbReference>
<name>R0JAD8_ANAPL</name>
<gene>
    <name evidence="2" type="ORF">Anapl_18309</name>
</gene>
<dbReference type="AlphaFoldDB" id="R0JAD8"/>
<feature type="non-terminal residue" evidence="2">
    <location>
        <position position="1"/>
    </location>
</feature>
<organism evidence="2 3">
    <name type="scientific">Anas platyrhynchos</name>
    <name type="common">Mallard</name>
    <name type="synonym">Anas boschas</name>
    <dbReference type="NCBI Taxonomy" id="8839"/>
    <lineage>
        <taxon>Eukaryota</taxon>
        <taxon>Metazoa</taxon>
        <taxon>Chordata</taxon>
        <taxon>Craniata</taxon>
        <taxon>Vertebrata</taxon>
        <taxon>Euteleostomi</taxon>
        <taxon>Archelosauria</taxon>
        <taxon>Archosauria</taxon>
        <taxon>Dinosauria</taxon>
        <taxon>Saurischia</taxon>
        <taxon>Theropoda</taxon>
        <taxon>Coelurosauria</taxon>
        <taxon>Aves</taxon>
        <taxon>Neognathae</taxon>
        <taxon>Galloanserae</taxon>
        <taxon>Anseriformes</taxon>
        <taxon>Anatidae</taxon>
        <taxon>Anatinae</taxon>
        <taxon>Anas</taxon>
    </lineage>
</organism>
<reference evidence="3" key="1">
    <citation type="journal article" date="2013" name="Nat. Genet.">
        <title>The duck genome and transcriptome provide insight into an avian influenza virus reservoir species.</title>
        <authorList>
            <person name="Huang Y."/>
            <person name="Li Y."/>
            <person name="Burt D.W."/>
            <person name="Chen H."/>
            <person name="Zhang Y."/>
            <person name="Qian W."/>
            <person name="Kim H."/>
            <person name="Gan S."/>
            <person name="Zhao Y."/>
            <person name="Li J."/>
            <person name="Yi K."/>
            <person name="Feng H."/>
            <person name="Zhu P."/>
            <person name="Li B."/>
            <person name="Liu Q."/>
            <person name="Fairley S."/>
            <person name="Magor K.E."/>
            <person name="Du Z."/>
            <person name="Hu X."/>
            <person name="Goodman L."/>
            <person name="Tafer H."/>
            <person name="Vignal A."/>
            <person name="Lee T."/>
            <person name="Kim K.W."/>
            <person name="Sheng Z."/>
            <person name="An Y."/>
            <person name="Searle S."/>
            <person name="Herrero J."/>
            <person name="Groenen M.A."/>
            <person name="Crooijmans R.P."/>
            <person name="Faraut T."/>
            <person name="Cai Q."/>
            <person name="Webster R.G."/>
            <person name="Aldridge J.R."/>
            <person name="Warren W.C."/>
            <person name="Bartschat S."/>
            <person name="Kehr S."/>
            <person name="Marz M."/>
            <person name="Stadler P.F."/>
            <person name="Smith J."/>
            <person name="Kraus R.H."/>
            <person name="Zhao Y."/>
            <person name="Ren L."/>
            <person name="Fei J."/>
            <person name="Morisson M."/>
            <person name="Kaiser P."/>
            <person name="Griffin D.K."/>
            <person name="Rao M."/>
            <person name="Pitel F."/>
            <person name="Wang J."/>
            <person name="Li N."/>
        </authorList>
    </citation>
    <scope>NUCLEOTIDE SEQUENCE [LARGE SCALE GENOMIC DNA]</scope>
</reference>
<evidence type="ECO:0000313" key="3">
    <source>
        <dbReference type="Proteomes" id="UP000296049"/>
    </source>
</evidence>
<dbReference type="PANTHER" id="PTHR15572">
    <property type="entry name" value="GLIOMA TUMOR SUPPRESSOR CANDIDATE REGION GENE 1"/>
    <property type="match status" value="1"/>
</dbReference>
<dbReference type="GO" id="GO:0016514">
    <property type="term" value="C:SWI/SNF complex"/>
    <property type="evidence" value="ECO:0007669"/>
    <property type="project" value="TreeGrafter"/>
</dbReference>
<dbReference type="EMBL" id="KB745290">
    <property type="protein sequence ID" value="EOA93896.1"/>
    <property type="molecule type" value="Genomic_DNA"/>
</dbReference>
<dbReference type="PANTHER" id="PTHR15572:SF1">
    <property type="entry name" value="BRD4-INTERACTING CHROMATIN-REMODELING COMPLEX-ASSOCIATED PROTEIN"/>
    <property type="match status" value="1"/>
</dbReference>
<evidence type="ECO:0000313" key="2">
    <source>
        <dbReference type="EMBL" id="EOA93896.1"/>
    </source>
</evidence>
<keyword evidence="3" id="KW-1185">Reference proteome</keyword>
<sequence length="70" mass="8118">QYDSKLGSLKKAPTLPPTEQAFLEQLHKQQGAVLHPDYKSSFRSFEDALQRLLPYHVYQGMLPSPQDYRK</sequence>
<dbReference type="InterPro" id="IPR052438">
    <property type="entry name" value="Chromatin_remod/trans_coact"/>
</dbReference>
<dbReference type="Pfam" id="PF15249">
    <property type="entry name" value="GLTSCR1"/>
    <property type="match status" value="1"/>
</dbReference>
<feature type="non-terminal residue" evidence="2">
    <location>
        <position position="70"/>
    </location>
</feature>
<proteinExistence type="predicted"/>
<protein>
    <submittedName>
        <fullName evidence="2">Glioma tumor suppressor candidate region gene 1 protein</fullName>
    </submittedName>
</protein>
<feature type="domain" description="GLTSCR protein conserved" evidence="1">
    <location>
        <begin position="30"/>
        <end position="69"/>
    </location>
</feature>